<feature type="binding site" evidence="6">
    <location>
        <begin position="181"/>
        <end position="186"/>
    </location>
    <ligand>
        <name>NAD(+)</name>
        <dbReference type="ChEBI" id="CHEBI:57540"/>
    </ligand>
</feature>
<comment type="catalytic activity">
    <reaction evidence="5 6">
        <text>NAD(+) + ATP = ADP + NADP(+) + H(+)</text>
        <dbReference type="Rhea" id="RHEA:18629"/>
        <dbReference type="ChEBI" id="CHEBI:15378"/>
        <dbReference type="ChEBI" id="CHEBI:30616"/>
        <dbReference type="ChEBI" id="CHEBI:57540"/>
        <dbReference type="ChEBI" id="CHEBI:58349"/>
        <dbReference type="ChEBI" id="CHEBI:456216"/>
        <dbReference type="EC" id="2.7.1.23"/>
    </reaction>
</comment>
<comment type="cofactor">
    <cofactor evidence="6">
        <name>a divalent metal cation</name>
        <dbReference type="ChEBI" id="CHEBI:60240"/>
    </cofactor>
</comment>
<dbReference type="EMBL" id="BCNO01000001">
    <property type="protein sequence ID" value="GAQ95064.1"/>
    <property type="molecule type" value="Genomic_DNA"/>
</dbReference>
<evidence type="ECO:0000256" key="2">
    <source>
        <dbReference type="ARBA" id="ARBA00022777"/>
    </source>
</evidence>
<dbReference type="HAMAP" id="MF_00361">
    <property type="entry name" value="NAD_kinase"/>
    <property type="match status" value="1"/>
</dbReference>
<evidence type="ECO:0000256" key="3">
    <source>
        <dbReference type="ARBA" id="ARBA00022857"/>
    </source>
</evidence>
<dbReference type="STRING" id="86166.TAGGR_11264"/>
<dbReference type="AlphaFoldDB" id="A0A0U9HPU6"/>
<feature type="binding site" evidence="6">
    <location>
        <begin position="66"/>
        <end position="67"/>
    </location>
    <ligand>
        <name>NAD(+)</name>
        <dbReference type="ChEBI" id="CHEBI:57540"/>
    </ligand>
</feature>
<keyword evidence="6" id="KW-0547">Nucleotide-binding</keyword>
<keyword evidence="8" id="KW-1185">Reference proteome</keyword>
<dbReference type="Gene3D" id="2.60.200.30">
    <property type="entry name" value="Probable inorganic polyphosphate/atp-NAD kinase, domain 2"/>
    <property type="match status" value="1"/>
</dbReference>
<keyword evidence="2 6" id="KW-0418">Kinase</keyword>
<dbReference type="Pfam" id="PF01513">
    <property type="entry name" value="NAD_kinase"/>
    <property type="match status" value="1"/>
</dbReference>
<proteinExistence type="inferred from homology"/>
<feature type="binding site" evidence="6">
    <location>
        <position position="151"/>
    </location>
    <ligand>
        <name>NAD(+)</name>
        <dbReference type="ChEBI" id="CHEBI:57540"/>
    </ligand>
</feature>
<evidence type="ECO:0000313" key="7">
    <source>
        <dbReference type="EMBL" id="GAQ95064.1"/>
    </source>
</evidence>
<dbReference type="PANTHER" id="PTHR20275:SF0">
    <property type="entry name" value="NAD KINASE"/>
    <property type="match status" value="1"/>
</dbReference>
<dbReference type="OrthoDB" id="9774737at2"/>
<comment type="subcellular location">
    <subcellularLocation>
        <location evidence="6">Cytoplasm</location>
    </subcellularLocation>
</comment>
<keyword evidence="6" id="KW-0067">ATP-binding</keyword>
<dbReference type="PANTHER" id="PTHR20275">
    <property type="entry name" value="NAD KINASE"/>
    <property type="match status" value="1"/>
</dbReference>
<comment type="similarity">
    <text evidence="6">Belongs to the NAD kinase family.</text>
</comment>
<evidence type="ECO:0000256" key="6">
    <source>
        <dbReference type="HAMAP-Rule" id="MF_00361"/>
    </source>
</evidence>
<comment type="caution">
    <text evidence="7">The sequence shown here is derived from an EMBL/GenBank/DDBJ whole genome shotgun (WGS) entry which is preliminary data.</text>
</comment>
<dbReference type="Gene3D" id="3.40.50.10330">
    <property type="entry name" value="Probable inorganic polyphosphate/atp-NAD kinase, domain 1"/>
    <property type="match status" value="1"/>
</dbReference>
<dbReference type="GO" id="GO:0005737">
    <property type="term" value="C:cytoplasm"/>
    <property type="evidence" value="ECO:0007669"/>
    <property type="project" value="UniProtKB-SubCell"/>
</dbReference>
<dbReference type="GO" id="GO:0006741">
    <property type="term" value="P:NADP+ biosynthetic process"/>
    <property type="evidence" value="ECO:0007669"/>
    <property type="project" value="UniProtKB-UniRule"/>
</dbReference>
<dbReference type="InterPro" id="IPR016064">
    <property type="entry name" value="NAD/diacylglycerol_kinase_sf"/>
</dbReference>
<feature type="binding site" evidence="6">
    <location>
        <position position="170"/>
    </location>
    <ligand>
        <name>NAD(+)</name>
        <dbReference type="ChEBI" id="CHEBI:57540"/>
    </ligand>
</feature>
<reference evidence="8" key="1">
    <citation type="submission" date="2016-01" db="EMBL/GenBank/DDBJ databases">
        <title>Draft genome sequence of Thermodesulfovibrio aggregans strain TGE-P1.</title>
        <authorList>
            <person name="Sekiguchi Y."/>
            <person name="Ohashi A."/>
            <person name="Matsuura N."/>
            <person name="Tourlousse M.D."/>
        </authorList>
    </citation>
    <scope>NUCLEOTIDE SEQUENCE [LARGE SCALE GENOMIC DNA]</scope>
    <source>
        <strain evidence="8">TGE-P1</strain>
    </source>
</reference>
<feature type="binding site" evidence="6">
    <location>
        <begin position="140"/>
        <end position="141"/>
    </location>
    <ligand>
        <name>NAD(+)</name>
        <dbReference type="ChEBI" id="CHEBI:57540"/>
    </ligand>
</feature>
<gene>
    <name evidence="6" type="primary">nadK</name>
    <name evidence="7" type="ORF">TAGGR_11264</name>
</gene>
<evidence type="ECO:0000256" key="5">
    <source>
        <dbReference type="ARBA" id="ARBA00047925"/>
    </source>
</evidence>
<protein>
    <recommendedName>
        <fullName evidence="6">NAD kinase</fullName>
        <ecNumber evidence="6">2.7.1.23</ecNumber>
    </recommendedName>
    <alternativeName>
        <fullName evidence="6">ATP-dependent NAD kinase</fullName>
    </alternativeName>
</protein>
<dbReference type="InterPro" id="IPR017438">
    <property type="entry name" value="ATP-NAD_kinase_N"/>
</dbReference>
<dbReference type="RefSeq" id="WP_059176462.1">
    <property type="nucleotide sequence ID" value="NZ_BCNO01000001.1"/>
</dbReference>
<sequence>MFKKLSILYKENDNSALETAIKVQDWLKNKDAECIIFHSVGVLSSFSHSEIMAIQNSDTVIVLGGDGTMLSASRLIGGKKVPIIGINMGKLGFITEISRIDLFETLEQIFSGNYEIEERSMINAKILRDEKIINEYLGLNDIVIGKGIMAKISDFDLFINNLYVSTIKADGVIISTPTGSTAYNLSAGGPILYPTLKGLVFTPICPHTLTVRPIVLPDDFIIDVVISTHGKDIFLTVDGQIGFPLQKNDRVRCRIAEEKTYLIAPVGRDYFKILRDKLRWGER</sequence>
<comment type="function">
    <text evidence="6">Involved in the regulation of the intracellular balance of NAD and NADP, and is a key enzyme in the biosynthesis of NADP. Catalyzes specifically the phosphorylation on 2'-hydroxyl of the adenosine moiety of NAD to yield NADP.</text>
</comment>
<keyword evidence="1 6" id="KW-0808">Transferase</keyword>
<dbReference type="Pfam" id="PF20143">
    <property type="entry name" value="NAD_kinase_C"/>
    <property type="match status" value="1"/>
</dbReference>
<feature type="binding site" evidence="6">
    <location>
        <position position="168"/>
    </location>
    <ligand>
        <name>NAD(+)</name>
        <dbReference type="ChEBI" id="CHEBI:57540"/>
    </ligand>
</feature>
<dbReference type="Proteomes" id="UP000054976">
    <property type="component" value="Unassembled WGS sequence"/>
</dbReference>
<name>A0A0U9HPU6_9BACT</name>
<dbReference type="GO" id="GO:0019674">
    <property type="term" value="P:NAD+ metabolic process"/>
    <property type="evidence" value="ECO:0007669"/>
    <property type="project" value="InterPro"/>
</dbReference>
<evidence type="ECO:0000256" key="4">
    <source>
        <dbReference type="ARBA" id="ARBA00023027"/>
    </source>
</evidence>
<dbReference type="GO" id="GO:0046872">
    <property type="term" value="F:metal ion binding"/>
    <property type="evidence" value="ECO:0007669"/>
    <property type="project" value="UniProtKB-UniRule"/>
</dbReference>
<keyword evidence="6" id="KW-0963">Cytoplasm</keyword>
<keyword evidence="4 6" id="KW-0520">NAD</keyword>
<evidence type="ECO:0000313" key="8">
    <source>
        <dbReference type="Proteomes" id="UP000054976"/>
    </source>
</evidence>
<dbReference type="GO" id="GO:0003951">
    <property type="term" value="F:NAD+ kinase activity"/>
    <property type="evidence" value="ECO:0007669"/>
    <property type="project" value="UniProtKB-UniRule"/>
</dbReference>
<accession>A0A0U9HPU6</accession>
<dbReference type="GO" id="GO:0051287">
    <property type="term" value="F:NAD binding"/>
    <property type="evidence" value="ECO:0007669"/>
    <property type="project" value="UniProtKB-ARBA"/>
</dbReference>
<dbReference type="SUPFAM" id="SSF111331">
    <property type="entry name" value="NAD kinase/diacylglycerol kinase-like"/>
    <property type="match status" value="1"/>
</dbReference>
<keyword evidence="3 6" id="KW-0521">NADP</keyword>
<feature type="binding site" evidence="6">
    <location>
        <position position="240"/>
    </location>
    <ligand>
        <name>NAD(+)</name>
        <dbReference type="ChEBI" id="CHEBI:57540"/>
    </ligand>
</feature>
<dbReference type="InterPro" id="IPR002504">
    <property type="entry name" value="NADK"/>
</dbReference>
<dbReference type="EC" id="2.7.1.23" evidence="6"/>
<dbReference type="GO" id="GO:0005524">
    <property type="term" value="F:ATP binding"/>
    <property type="evidence" value="ECO:0007669"/>
    <property type="project" value="UniProtKB-KW"/>
</dbReference>
<comment type="caution">
    <text evidence="6">Lacks conserved residue(s) required for the propagation of feature annotation.</text>
</comment>
<dbReference type="InterPro" id="IPR017437">
    <property type="entry name" value="ATP-NAD_kinase_PpnK-typ_C"/>
</dbReference>
<organism evidence="7 8">
    <name type="scientific">Thermodesulfovibrio aggregans</name>
    <dbReference type="NCBI Taxonomy" id="86166"/>
    <lineage>
        <taxon>Bacteria</taxon>
        <taxon>Pseudomonadati</taxon>
        <taxon>Nitrospirota</taxon>
        <taxon>Thermodesulfovibrionia</taxon>
        <taxon>Thermodesulfovibrionales</taxon>
        <taxon>Thermodesulfovibrionaceae</taxon>
        <taxon>Thermodesulfovibrio</taxon>
    </lineage>
</organism>
<feature type="active site" description="Proton acceptor" evidence="6">
    <location>
        <position position="66"/>
    </location>
</feature>
<evidence type="ECO:0000256" key="1">
    <source>
        <dbReference type="ARBA" id="ARBA00022679"/>
    </source>
</evidence>